<dbReference type="AlphaFoldDB" id="T1A652"/>
<organism evidence="1">
    <name type="scientific">mine drainage metagenome</name>
    <dbReference type="NCBI Taxonomy" id="410659"/>
    <lineage>
        <taxon>unclassified sequences</taxon>
        <taxon>metagenomes</taxon>
        <taxon>ecological metagenomes</taxon>
    </lineage>
</organism>
<proteinExistence type="predicted"/>
<name>T1A652_9ZZZZ</name>
<reference evidence="1" key="1">
    <citation type="submission" date="2013-08" db="EMBL/GenBank/DDBJ databases">
        <authorList>
            <person name="Mendez C."/>
            <person name="Richter M."/>
            <person name="Ferrer M."/>
            <person name="Sanchez J."/>
        </authorList>
    </citation>
    <scope>NUCLEOTIDE SEQUENCE</scope>
</reference>
<sequence>EPVKLSTERKHLTNMLKLVAYQVESDLVNLIRPHYPRTDDEGRSLIQTALHSAATLEPSGTELRVVLCPLSSAHRSQAVAALCETLNRSGTCFPGTQLRMHFAVAGTPK</sequence>
<evidence type="ECO:0000313" key="1">
    <source>
        <dbReference type="EMBL" id="EQD56101.1"/>
    </source>
</evidence>
<comment type="caution">
    <text evidence="1">The sequence shown here is derived from an EMBL/GenBank/DDBJ whole genome shotgun (WGS) entry which is preliminary data.</text>
</comment>
<gene>
    <name evidence="1" type="ORF">B1B_09063</name>
</gene>
<dbReference type="InterPro" id="IPR049343">
    <property type="entry name" value="Transposase_29"/>
</dbReference>
<dbReference type="Pfam" id="PF21804">
    <property type="entry name" value="Transposase_29"/>
    <property type="match status" value="1"/>
</dbReference>
<reference evidence="1" key="2">
    <citation type="journal article" date="2014" name="ISME J.">
        <title>Microbial stratification in low pH oxic and suboxic macroscopic growths along an acid mine drainage.</title>
        <authorList>
            <person name="Mendez-Garcia C."/>
            <person name="Mesa V."/>
            <person name="Sprenger R.R."/>
            <person name="Richter M."/>
            <person name="Diez M.S."/>
            <person name="Solano J."/>
            <person name="Bargiela R."/>
            <person name="Golyshina O.V."/>
            <person name="Manteca A."/>
            <person name="Ramos J.L."/>
            <person name="Gallego J.R."/>
            <person name="Llorente I."/>
            <person name="Martins Dos Santos V.A."/>
            <person name="Jensen O.N."/>
            <person name="Pelaez A.I."/>
            <person name="Sanchez J."/>
            <person name="Ferrer M."/>
        </authorList>
    </citation>
    <scope>NUCLEOTIDE SEQUENCE</scope>
</reference>
<feature type="non-terminal residue" evidence="1">
    <location>
        <position position="1"/>
    </location>
</feature>
<protein>
    <submittedName>
        <fullName evidence="1">Uncharacterized protein</fullName>
    </submittedName>
</protein>
<accession>T1A652</accession>
<dbReference type="EMBL" id="AUZY01005953">
    <property type="protein sequence ID" value="EQD56101.1"/>
    <property type="molecule type" value="Genomic_DNA"/>
</dbReference>